<comment type="caution">
    <text evidence="1">The sequence shown here is derived from an EMBL/GenBank/DDBJ whole genome shotgun (WGS) entry which is preliminary data.</text>
</comment>
<dbReference type="PROSITE" id="PS51318">
    <property type="entry name" value="TAT"/>
    <property type="match status" value="1"/>
</dbReference>
<sequence length="502" mass="54882">MRKDMDKALSRRDFLYRTGYSAALAGSAFLAAGVLAVASVQTGGPAFRVGWATVSITPDKPVQLAGQFHERVSTEETLYPCLATALALEGVDGAGRRAQAILVACDLVNVGREHVEEIRRRVARELPDFDVAMLSVNTTHTHTGPTLTAGVYKEPDPGVMGPLEYAPFFCDRAAKAAVQAWKARQPAALSRALGHAAVGFNRIATYADGSSQMYGNSDRADFVGLEGGDDHGLELLFLWDRQDRLSGIVVNIACPSQVVEGQRYLSADFWGPVREEVQRLYGERVWVYPMVSAAGDQSPRDLVRRGRGEPDMRSEPGMREMARRIVNGVRHAYDTAQSGRDDNPVFRHYIERLELPARRVTDAEAAEARKELTRLTASGDVQPGSYDAAMLRRARDVVERYEAQGSSATYAMDLHVLRLGDTAVATNPFELYIEYGARIRARSRAAQTLLVQLANDRGRYLPTRRAVAGGAYGSRIADNLVGPEGGDVLVEKTVAAINGMWP</sequence>
<name>A0AAW6U172_9BACT</name>
<gene>
    <name evidence="1" type="ORF">QJ522_21450</name>
</gene>
<reference evidence="1" key="1">
    <citation type="submission" date="2023-05" db="EMBL/GenBank/DDBJ databases">
        <title>Anaerotaeda fermentans gen. nov., sp. nov., a novel anaerobic planctomycete of the new family within the order Sedimentisphaerales isolated from Taman Peninsula, Russia.</title>
        <authorList>
            <person name="Khomyakova M.A."/>
            <person name="Merkel A.Y."/>
            <person name="Slobodkin A.I."/>
        </authorList>
    </citation>
    <scope>NUCLEOTIDE SEQUENCE</scope>
    <source>
        <strain evidence="1">M17dextr</strain>
    </source>
</reference>
<accession>A0AAW6U172</accession>
<protein>
    <recommendedName>
        <fullName evidence="3">Neutral/alkaline non-lysosomal ceramidase N-terminal domain-containing protein</fullName>
    </recommendedName>
</protein>
<organism evidence="1 2">
    <name type="scientific">Anaerobaca lacustris</name>
    <dbReference type="NCBI Taxonomy" id="3044600"/>
    <lineage>
        <taxon>Bacteria</taxon>
        <taxon>Pseudomonadati</taxon>
        <taxon>Planctomycetota</taxon>
        <taxon>Phycisphaerae</taxon>
        <taxon>Sedimentisphaerales</taxon>
        <taxon>Anaerobacaceae</taxon>
        <taxon>Anaerobaca</taxon>
    </lineage>
</organism>
<dbReference type="EMBL" id="JASCXX010000044">
    <property type="protein sequence ID" value="MDI6451642.1"/>
    <property type="molecule type" value="Genomic_DNA"/>
</dbReference>
<evidence type="ECO:0000313" key="2">
    <source>
        <dbReference type="Proteomes" id="UP001431776"/>
    </source>
</evidence>
<evidence type="ECO:0000313" key="1">
    <source>
        <dbReference type="EMBL" id="MDI6451642.1"/>
    </source>
</evidence>
<evidence type="ECO:0008006" key="3">
    <source>
        <dbReference type="Google" id="ProtNLM"/>
    </source>
</evidence>
<proteinExistence type="predicted"/>
<dbReference type="InterPro" id="IPR006311">
    <property type="entry name" value="TAT_signal"/>
</dbReference>
<dbReference type="Proteomes" id="UP001431776">
    <property type="component" value="Unassembled WGS sequence"/>
</dbReference>
<dbReference type="RefSeq" id="WP_349247051.1">
    <property type="nucleotide sequence ID" value="NZ_JASCXX010000044.1"/>
</dbReference>
<dbReference type="AlphaFoldDB" id="A0AAW6U172"/>
<keyword evidence="2" id="KW-1185">Reference proteome</keyword>